<keyword evidence="1" id="KW-0812">Transmembrane</keyword>
<dbReference type="OrthoDB" id="9007099at2"/>
<sequence>MLTFIQILIFLTSVSAVYLLTGRPAQHRWGALVGLIGQPLWLYVTIRAETWGIVAVSAWFLVCYARGVYLGFFRDAAAKTR</sequence>
<keyword evidence="3" id="KW-1185">Reference proteome</keyword>
<evidence type="ECO:0008006" key="4">
    <source>
        <dbReference type="Google" id="ProtNLM"/>
    </source>
</evidence>
<organism evidence="2 3">
    <name type="scientific">Cupriavidus nantongensis</name>
    <dbReference type="NCBI Taxonomy" id="1796606"/>
    <lineage>
        <taxon>Bacteria</taxon>
        <taxon>Pseudomonadati</taxon>
        <taxon>Pseudomonadota</taxon>
        <taxon>Betaproteobacteria</taxon>
        <taxon>Burkholderiales</taxon>
        <taxon>Burkholderiaceae</taxon>
        <taxon>Cupriavidus</taxon>
    </lineage>
</organism>
<protein>
    <recommendedName>
        <fullName evidence="4">Amino acid transporter</fullName>
    </recommendedName>
</protein>
<gene>
    <name evidence="2" type="ORF">A2G96_05765</name>
</gene>
<dbReference type="EMBL" id="CP014844">
    <property type="protein sequence ID" value="AMR77277.1"/>
    <property type="molecule type" value="Genomic_DNA"/>
</dbReference>
<keyword evidence="1" id="KW-1133">Transmembrane helix</keyword>
<dbReference type="STRING" id="1796606.A2G96_05765"/>
<name>A0A142JGR5_9BURK</name>
<evidence type="ECO:0000313" key="3">
    <source>
        <dbReference type="Proteomes" id="UP000075238"/>
    </source>
</evidence>
<reference evidence="2 3" key="1">
    <citation type="submission" date="2016-03" db="EMBL/GenBank/DDBJ databases">
        <title>Complete genome sequence of a novel chlorpyrifos degrading bacterium, Cupriavidus nantongensis sp. X1.</title>
        <authorList>
            <person name="Fang L."/>
        </authorList>
    </citation>
    <scope>NUCLEOTIDE SEQUENCE [LARGE SCALE GENOMIC DNA]</scope>
    <source>
        <strain evidence="2 3">X1</strain>
    </source>
</reference>
<accession>A0A142JGR5</accession>
<dbReference type="AlphaFoldDB" id="A0A142JGR5"/>
<dbReference type="KEGG" id="cnan:A2G96_05765"/>
<feature type="transmembrane region" description="Helical" evidence="1">
    <location>
        <begin position="40"/>
        <end position="64"/>
    </location>
</feature>
<proteinExistence type="predicted"/>
<dbReference type="Proteomes" id="UP000075238">
    <property type="component" value="Chromosome 1"/>
</dbReference>
<evidence type="ECO:0000313" key="2">
    <source>
        <dbReference type="EMBL" id="AMR77277.1"/>
    </source>
</evidence>
<evidence type="ECO:0000256" key="1">
    <source>
        <dbReference type="SAM" id="Phobius"/>
    </source>
</evidence>
<dbReference type="RefSeq" id="WP_062797565.1">
    <property type="nucleotide sequence ID" value="NZ_CP014844.1"/>
</dbReference>
<keyword evidence="1" id="KW-0472">Membrane</keyword>